<organism evidence="4 5">
    <name type="scientific">Desulfonatronospira thiodismutans ASO3-1</name>
    <dbReference type="NCBI Taxonomy" id="555779"/>
    <lineage>
        <taxon>Bacteria</taxon>
        <taxon>Pseudomonadati</taxon>
        <taxon>Thermodesulfobacteriota</taxon>
        <taxon>Desulfovibrionia</taxon>
        <taxon>Desulfovibrionales</taxon>
        <taxon>Desulfonatronovibrionaceae</taxon>
        <taxon>Desulfonatronospira</taxon>
    </lineage>
</organism>
<feature type="domain" description="Sugar fermentation stimulation protein C-terminal" evidence="2">
    <location>
        <begin position="90"/>
        <end position="225"/>
    </location>
</feature>
<feature type="domain" description="SfsA N-terminal OB" evidence="3">
    <location>
        <begin position="23"/>
        <end position="86"/>
    </location>
</feature>
<dbReference type="Pfam" id="PF03749">
    <property type="entry name" value="SfsA"/>
    <property type="match status" value="1"/>
</dbReference>
<dbReference type="EMBL" id="ACJN02000002">
    <property type="protein sequence ID" value="EFI34672.1"/>
    <property type="molecule type" value="Genomic_DNA"/>
</dbReference>
<comment type="caution">
    <text evidence="4">The sequence shown here is derived from an EMBL/GenBank/DDBJ whole genome shotgun (WGS) entry which is preliminary data.</text>
</comment>
<evidence type="ECO:0000313" key="4">
    <source>
        <dbReference type="EMBL" id="EFI34672.1"/>
    </source>
</evidence>
<dbReference type="AlphaFoldDB" id="D6SPJ6"/>
<dbReference type="OrthoDB" id="9802365at2"/>
<dbReference type="InterPro" id="IPR040452">
    <property type="entry name" value="SfsA_C"/>
</dbReference>
<accession>D6SPJ6</accession>
<comment type="similarity">
    <text evidence="1">Belongs to the SfsA family.</text>
</comment>
<dbReference type="Proteomes" id="UP000005496">
    <property type="component" value="Unassembled WGS sequence"/>
</dbReference>
<dbReference type="Gene3D" id="3.40.1350.60">
    <property type="match status" value="1"/>
</dbReference>
<dbReference type="NCBIfam" id="TIGR00230">
    <property type="entry name" value="sfsA"/>
    <property type="match status" value="1"/>
</dbReference>
<reference evidence="4" key="1">
    <citation type="submission" date="2010-05" db="EMBL/GenBank/DDBJ databases">
        <title>The draft genome of Desulfonatronospira thiodismutans ASO3-1.</title>
        <authorList>
            <consortium name="US DOE Joint Genome Institute (JGI-PGF)"/>
            <person name="Lucas S."/>
            <person name="Copeland A."/>
            <person name="Lapidus A."/>
            <person name="Cheng J.-F."/>
            <person name="Bruce D."/>
            <person name="Goodwin L."/>
            <person name="Pitluck S."/>
            <person name="Chertkov O."/>
            <person name="Brettin T."/>
            <person name="Detter J.C."/>
            <person name="Han C."/>
            <person name="Land M.L."/>
            <person name="Hauser L."/>
            <person name="Kyrpides N."/>
            <person name="Mikhailova N."/>
            <person name="Muyzer G."/>
            <person name="Woyke T."/>
        </authorList>
    </citation>
    <scope>NUCLEOTIDE SEQUENCE [LARGE SCALE GENOMIC DNA]</scope>
    <source>
        <strain evidence="4">ASO3-1</strain>
    </source>
</reference>
<dbReference type="GO" id="GO:0003677">
    <property type="term" value="F:DNA binding"/>
    <property type="evidence" value="ECO:0007669"/>
    <property type="project" value="InterPro"/>
</dbReference>
<dbReference type="HAMAP" id="MF_00095">
    <property type="entry name" value="SfsA"/>
    <property type="match status" value="1"/>
</dbReference>
<dbReference type="RefSeq" id="WP_008869992.1">
    <property type="nucleotide sequence ID" value="NZ_ACJN02000002.1"/>
</dbReference>
<evidence type="ECO:0000259" key="3">
    <source>
        <dbReference type="Pfam" id="PF17746"/>
    </source>
</evidence>
<dbReference type="Gene3D" id="2.40.50.580">
    <property type="match status" value="1"/>
</dbReference>
<dbReference type="InterPro" id="IPR005224">
    <property type="entry name" value="SfsA"/>
</dbReference>
<dbReference type="InterPro" id="IPR041465">
    <property type="entry name" value="SfsA_N"/>
</dbReference>
<dbReference type="PANTHER" id="PTHR30545">
    <property type="entry name" value="SUGAR FERMENTATION STIMULATION PROTEIN A"/>
    <property type="match status" value="1"/>
</dbReference>
<sequence>MQRSKHNTVFLDTSCVQAVFQSREKRFTVHGLINGAAVAAHTNNSGSMMGLLRPGRDILLSPAANPARKLPYTLEMVHTGQFWVGVNTHTPNRMLRLAWQNSLIPELKGFEHFRSEAVIGDSRLDAVLHGTGGRLWIEAKNVTLMEEEKAYFPDAVSKRASKHMQELMLMAEAGYQTACFYLVQRPDCRCFGPADFIDPEFADVFRQAVRQGLMVLAYDTIIDPEGITLYRPLPLKF</sequence>
<dbReference type="PANTHER" id="PTHR30545:SF2">
    <property type="entry name" value="SUGAR FERMENTATION STIMULATION PROTEIN A"/>
    <property type="match status" value="1"/>
</dbReference>
<evidence type="ECO:0000313" key="5">
    <source>
        <dbReference type="Proteomes" id="UP000005496"/>
    </source>
</evidence>
<dbReference type="CDD" id="cd22359">
    <property type="entry name" value="SfsA-like_bacterial"/>
    <property type="match status" value="1"/>
</dbReference>
<gene>
    <name evidence="1" type="primary">sfsA</name>
    <name evidence="4" type="ORF">Dthio_PD2044</name>
</gene>
<name>D6SPJ6_9BACT</name>
<evidence type="ECO:0000259" key="2">
    <source>
        <dbReference type="Pfam" id="PF03749"/>
    </source>
</evidence>
<evidence type="ECO:0000256" key="1">
    <source>
        <dbReference type="HAMAP-Rule" id="MF_00095"/>
    </source>
</evidence>
<protein>
    <recommendedName>
        <fullName evidence="1">Sugar fermentation stimulation protein homolog</fullName>
    </recommendedName>
</protein>
<dbReference type="Pfam" id="PF17746">
    <property type="entry name" value="SfsA_N"/>
    <property type="match status" value="1"/>
</dbReference>
<dbReference type="eggNOG" id="COG1489">
    <property type="taxonomic scope" value="Bacteria"/>
</dbReference>
<proteinExistence type="inferred from homology"/>
<keyword evidence="5" id="KW-1185">Reference proteome</keyword>